<name>A0A2R6NVX7_9APHY</name>
<feature type="region of interest" description="Disordered" evidence="10">
    <location>
        <begin position="1"/>
        <end position="33"/>
    </location>
</feature>
<evidence type="ECO:0000313" key="12">
    <source>
        <dbReference type="EMBL" id="PSR77940.1"/>
    </source>
</evidence>
<keyword evidence="5" id="KW-0548">Nucleotidyltransferase</keyword>
<keyword evidence="3" id="KW-0235">DNA replication</keyword>
<comment type="catalytic activity">
    <reaction evidence="9">
        <text>DNA(n) + a 2'-deoxyribonucleoside 5'-triphosphate = DNA(n+1) + diphosphate</text>
        <dbReference type="Rhea" id="RHEA:22508"/>
        <dbReference type="Rhea" id="RHEA-COMP:17339"/>
        <dbReference type="Rhea" id="RHEA-COMP:17340"/>
        <dbReference type="ChEBI" id="CHEBI:33019"/>
        <dbReference type="ChEBI" id="CHEBI:61560"/>
        <dbReference type="ChEBI" id="CHEBI:173112"/>
        <dbReference type="EC" id="2.7.7.7"/>
    </reaction>
</comment>
<dbReference type="EMBL" id="MLYV02000767">
    <property type="protein sequence ID" value="PSR77940.1"/>
    <property type="molecule type" value="Genomic_DNA"/>
</dbReference>
<dbReference type="InterPro" id="IPR027421">
    <property type="entry name" value="DNA_pol_lamdba_lyase_dom_sf"/>
</dbReference>
<accession>A0A2R6NVX7</accession>
<dbReference type="GO" id="GO:0006303">
    <property type="term" value="P:double-strand break repair via nonhomologous end joining"/>
    <property type="evidence" value="ECO:0007669"/>
    <property type="project" value="TreeGrafter"/>
</dbReference>
<dbReference type="Gene3D" id="1.10.150.110">
    <property type="entry name" value="DNA polymerase beta, N-terminal domain-like"/>
    <property type="match status" value="1"/>
</dbReference>
<dbReference type="SMART" id="SM00483">
    <property type="entry name" value="POLXc"/>
    <property type="match status" value="1"/>
</dbReference>
<dbReference type="InterPro" id="IPR036420">
    <property type="entry name" value="BRCT_dom_sf"/>
</dbReference>
<feature type="domain" description="BRCT" evidence="11">
    <location>
        <begin position="35"/>
        <end position="128"/>
    </location>
</feature>
<dbReference type="PROSITE" id="PS50172">
    <property type="entry name" value="BRCT"/>
    <property type="match status" value="1"/>
</dbReference>
<evidence type="ECO:0000256" key="4">
    <source>
        <dbReference type="ARBA" id="ARBA00022763"/>
    </source>
</evidence>
<dbReference type="Gene3D" id="3.40.50.10190">
    <property type="entry name" value="BRCT domain"/>
    <property type="match status" value="1"/>
</dbReference>
<evidence type="ECO:0000313" key="13">
    <source>
        <dbReference type="Proteomes" id="UP000186601"/>
    </source>
</evidence>
<feature type="region of interest" description="Disordered" evidence="10">
    <location>
        <begin position="161"/>
        <end position="198"/>
    </location>
</feature>
<dbReference type="PANTHER" id="PTHR11276:SF28">
    <property type="entry name" value="DNA POLYMERASE LAMBDA"/>
    <property type="match status" value="1"/>
</dbReference>
<keyword evidence="7" id="KW-0234">DNA repair</keyword>
<sequence>MPFKRPAISHETSSGCSSRHSSTSEVPSKRPKTNISAKIYPHVKLYIVQAKLDGPTIAELFSLAERTCAGLVSDVEDADVVLTSVTMRRRFERHVPWDVAKTKAIVTPSWLRDSAEEGKPLPCEPYVALQDLRDETLANCPACDKYPCDCEDTDCEYPAQAYPSPPTSSTSPTERISSSSDTPNPDDDTPAPDIPAYLLAPSPPLPTDFMRLSHTSRYACQRAHPLTCPNQKLALELDIIKKGRALEGEDRSALSYSRAISVIKSYPHLITSRRQVEKLPYLGTKILGLVEEFLDTGRIAEARGIASSERFEALTIFSSVYGIGPSTARRLFALGLRTLEDLEVYYGVEKDEPESQLVELEHKENFGSDAKVGLGETWVKIALGLREDLAIKIPRDEVEEMNQVVMRELNALEPGCTSTIVGGYRRGKPESNDVDIVFTHPDTQKVKGLCKRLVNRLYERDLSNFHGHNPLRTTHWDSLEKALTVFILPQSSPFYTGRRRRLDLIFAQPEVYWCAVIGWWV</sequence>
<dbReference type="GO" id="GO:0003887">
    <property type="term" value="F:DNA-directed DNA polymerase activity"/>
    <property type="evidence" value="ECO:0007669"/>
    <property type="project" value="UniProtKB-KW"/>
</dbReference>
<organism evidence="12 13">
    <name type="scientific">Hermanssonia centrifuga</name>
    <dbReference type="NCBI Taxonomy" id="98765"/>
    <lineage>
        <taxon>Eukaryota</taxon>
        <taxon>Fungi</taxon>
        <taxon>Dikarya</taxon>
        <taxon>Basidiomycota</taxon>
        <taxon>Agaricomycotina</taxon>
        <taxon>Agaricomycetes</taxon>
        <taxon>Polyporales</taxon>
        <taxon>Meruliaceae</taxon>
        <taxon>Hermanssonia</taxon>
    </lineage>
</organism>
<keyword evidence="2" id="KW-0237">DNA synthesis</keyword>
<evidence type="ECO:0000256" key="5">
    <source>
        <dbReference type="ARBA" id="ARBA00022932"/>
    </source>
</evidence>
<dbReference type="InterPro" id="IPR019843">
    <property type="entry name" value="DNA_pol-X_BS"/>
</dbReference>
<dbReference type="EC" id="2.7.7.7" evidence="1"/>
<dbReference type="GO" id="GO:0005634">
    <property type="term" value="C:nucleus"/>
    <property type="evidence" value="ECO:0007669"/>
    <property type="project" value="TreeGrafter"/>
</dbReference>
<evidence type="ECO:0000256" key="6">
    <source>
        <dbReference type="ARBA" id="ARBA00023125"/>
    </source>
</evidence>
<dbReference type="InterPro" id="IPR010996">
    <property type="entry name" value="HHH_MUS81"/>
</dbReference>
<feature type="compositionally biased region" description="Low complexity" evidence="10">
    <location>
        <begin position="9"/>
        <end position="25"/>
    </location>
</feature>
<evidence type="ECO:0000259" key="11">
    <source>
        <dbReference type="PROSITE" id="PS50172"/>
    </source>
</evidence>
<dbReference type="STRING" id="98765.A0A2R6NVX7"/>
<evidence type="ECO:0000256" key="8">
    <source>
        <dbReference type="ARBA" id="ARBA00023239"/>
    </source>
</evidence>
<keyword evidence="8" id="KW-0456">Lyase</keyword>
<dbReference type="InterPro" id="IPR001357">
    <property type="entry name" value="BRCT_dom"/>
</dbReference>
<reference evidence="12 13" key="1">
    <citation type="submission" date="2018-02" db="EMBL/GenBank/DDBJ databases">
        <title>Genome sequence of the basidiomycete white-rot fungus Phlebia centrifuga.</title>
        <authorList>
            <person name="Granchi Z."/>
            <person name="Peng M."/>
            <person name="de Vries R.P."/>
            <person name="Hilden K."/>
            <person name="Makela M.R."/>
            <person name="Grigoriev I."/>
            <person name="Riley R."/>
        </authorList>
    </citation>
    <scope>NUCLEOTIDE SEQUENCE [LARGE SCALE GENOMIC DNA]</scope>
    <source>
        <strain evidence="12 13">FBCC195</strain>
    </source>
</reference>
<dbReference type="SUPFAM" id="SSF52113">
    <property type="entry name" value="BRCT domain"/>
    <property type="match status" value="1"/>
</dbReference>
<dbReference type="FunFam" id="1.10.150.110:FF:000005">
    <property type="entry name" value="DNA polymerase POL4"/>
    <property type="match status" value="1"/>
</dbReference>
<evidence type="ECO:0000256" key="7">
    <source>
        <dbReference type="ARBA" id="ARBA00023204"/>
    </source>
</evidence>
<comment type="caution">
    <text evidence="12">The sequence shown here is derived from an EMBL/GenBank/DDBJ whole genome shotgun (WGS) entry which is preliminary data.</text>
</comment>
<dbReference type="GO" id="GO:0003677">
    <property type="term" value="F:DNA binding"/>
    <property type="evidence" value="ECO:0007669"/>
    <property type="project" value="UniProtKB-KW"/>
</dbReference>
<dbReference type="AlphaFoldDB" id="A0A2R6NVX7"/>
<dbReference type="GO" id="GO:0006260">
    <property type="term" value="P:DNA replication"/>
    <property type="evidence" value="ECO:0007669"/>
    <property type="project" value="UniProtKB-KW"/>
</dbReference>
<dbReference type="InterPro" id="IPR002054">
    <property type="entry name" value="DNA-dir_DNA_pol_X"/>
</dbReference>
<dbReference type="SUPFAM" id="SSF81301">
    <property type="entry name" value="Nucleotidyltransferase"/>
    <property type="match status" value="1"/>
</dbReference>
<evidence type="ECO:0000256" key="1">
    <source>
        <dbReference type="ARBA" id="ARBA00012417"/>
    </source>
</evidence>
<dbReference type="InterPro" id="IPR028207">
    <property type="entry name" value="DNA_pol_B_palm_palm"/>
</dbReference>
<dbReference type="Gene3D" id="1.10.150.20">
    <property type="entry name" value="5' to 3' exonuclease, C-terminal subdomain"/>
    <property type="match status" value="1"/>
</dbReference>
<feature type="compositionally biased region" description="Low complexity" evidence="10">
    <location>
        <begin position="167"/>
        <end position="183"/>
    </location>
</feature>
<dbReference type="SUPFAM" id="SSF47802">
    <property type="entry name" value="DNA polymerase beta, N-terminal domain-like"/>
    <property type="match status" value="1"/>
</dbReference>
<proteinExistence type="predicted"/>
<dbReference type="InterPro" id="IPR043519">
    <property type="entry name" value="NT_sf"/>
</dbReference>
<dbReference type="SUPFAM" id="SSF81585">
    <property type="entry name" value="PsbU/PolX domain-like"/>
    <property type="match status" value="1"/>
</dbReference>
<keyword evidence="13" id="KW-1185">Reference proteome</keyword>
<evidence type="ECO:0000256" key="9">
    <source>
        <dbReference type="ARBA" id="ARBA00049244"/>
    </source>
</evidence>
<dbReference type="InterPro" id="IPR022312">
    <property type="entry name" value="DNA_pol_X"/>
</dbReference>
<dbReference type="GO" id="GO:0016829">
    <property type="term" value="F:lyase activity"/>
    <property type="evidence" value="ECO:0007669"/>
    <property type="project" value="UniProtKB-KW"/>
</dbReference>
<dbReference type="PROSITE" id="PS00522">
    <property type="entry name" value="DNA_POLYMERASE_X"/>
    <property type="match status" value="1"/>
</dbReference>
<dbReference type="Gene3D" id="3.30.460.10">
    <property type="entry name" value="Beta Polymerase, domain 2"/>
    <property type="match status" value="1"/>
</dbReference>
<keyword evidence="5" id="KW-0239">DNA-directed DNA polymerase</keyword>
<dbReference type="Proteomes" id="UP000186601">
    <property type="component" value="Unassembled WGS sequence"/>
</dbReference>
<keyword evidence="6" id="KW-0238">DNA-binding</keyword>
<evidence type="ECO:0000256" key="2">
    <source>
        <dbReference type="ARBA" id="ARBA00022634"/>
    </source>
</evidence>
<evidence type="ECO:0000256" key="10">
    <source>
        <dbReference type="SAM" id="MobiDB-lite"/>
    </source>
</evidence>
<protein>
    <recommendedName>
        <fullName evidence="1">DNA-directed DNA polymerase</fullName>
        <ecNumber evidence="1">2.7.7.7</ecNumber>
    </recommendedName>
</protein>
<gene>
    <name evidence="12" type="ORF">PHLCEN_2v7640</name>
</gene>
<dbReference type="PANTHER" id="PTHR11276">
    <property type="entry name" value="DNA POLYMERASE TYPE-X FAMILY MEMBER"/>
    <property type="match status" value="1"/>
</dbReference>
<dbReference type="OrthoDB" id="205514at2759"/>
<evidence type="ECO:0000256" key="3">
    <source>
        <dbReference type="ARBA" id="ARBA00022705"/>
    </source>
</evidence>
<dbReference type="Pfam" id="PF14716">
    <property type="entry name" value="HHH_8"/>
    <property type="match status" value="1"/>
</dbReference>
<keyword evidence="5" id="KW-0808">Transferase</keyword>
<dbReference type="InterPro" id="IPR018944">
    <property type="entry name" value="DNA_pol_lambd_fingers_domain"/>
</dbReference>
<keyword evidence="4" id="KW-0227">DNA damage</keyword>
<dbReference type="Pfam" id="PF14792">
    <property type="entry name" value="DNA_pol_B_palm"/>
    <property type="match status" value="1"/>
</dbReference>
<dbReference type="Pfam" id="PF10391">
    <property type="entry name" value="DNA_pol_lambd_f"/>
    <property type="match status" value="1"/>
</dbReference>